<evidence type="ECO:0000259" key="2">
    <source>
        <dbReference type="Pfam" id="PF22768"/>
    </source>
</evidence>
<evidence type="ECO:0000313" key="3">
    <source>
        <dbReference type="EMBL" id="RGR75522.1"/>
    </source>
</evidence>
<dbReference type="Pfam" id="PF22768">
    <property type="entry name" value="SPP1_Dit"/>
    <property type="match status" value="1"/>
</dbReference>
<keyword evidence="4" id="KW-1185">Reference proteome</keyword>
<accession>A0A412G4B4</accession>
<dbReference type="InterPro" id="IPR054738">
    <property type="entry name" value="Siphovirus-type_tail_C"/>
</dbReference>
<dbReference type="AlphaFoldDB" id="A0A412G4B4"/>
<dbReference type="EMBL" id="QRUP01000004">
    <property type="protein sequence ID" value="RGR75522.1"/>
    <property type="molecule type" value="Genomic_DNA"/>
</dbReference>
<dbReference type="Gene3D" id="2.40.30.200">
    <property type="match status" value="1"/>
</dbReference>
<evidence type="ECO:0000259" key="1">
    <source>
        <dbReference type="Pfam" id="PF05709"/>
    </source>
</evidence>
<evidence type="ECO:0000313" key="4">
    <source>
        <dbReference type="Proteomes" id="UP000284178"/>
    </source>
</evidence>
<gene>
    <name evidence="3" type="ORF">DWY25_04610</name>
</gene>
<comment type="caution">
    <text evidence="3">The sequence shown here is derived from an EMBL/GenBank/DDBJ whole genome shotgun (WGS) entry which is preliminary data.</text>
</comment>
<reference evidence="3 4" key="1">
    <citation type="submission" date="2018-08" db="EMBL/GenBank/DDBJ databases">
        <title>A genome reference for cultivated species of the human gut microbiota.</title>
        <authorList>
            <person name="Zou Y."/>
            <person name="Xue W."/>
            <person name="Luo G."/>
        </authorList>
    </citation>
    <scope>NUCLEOTIDE SEQUENCE [LARGE SCALE GENOMIC DNA]</scope>
    <source>
        <strain evidence="3 4">AF24-29</strain>
    </source>
</reference>
<organism evidence="3 4">
    <name type="scientific">Holdemania filiformis</name>
    <dbReference type="NCBI Taxonomy" id="61171"/>
    <lineage>
        <taxon>Bacteria</taxon>
        <taxon>Bacillati</taxon>
        <taxon>Bacillota</taxon>
        <taxon>Erysipelotrichia</taxon>
        <taxon>Erysipelotrichales</taxon>
        <taxon>Erysipelotrichaceae</taxon>
        <taxon>Holdemania</taxon>
    </lineage>
</organism>
<name>A0A412G4B4_9FIRM</name>
<dbReference type="Gene3D" id="2.60.120.860">
    <property type="match status" value="1"/>
</dbReference>
<dbReference type="RefSeq" id="WP_117894256.1">
    <property type="nucleotide sequence ID" value="NZ_CABJCV010000004.1"/>
</dbReference>
<protein>
    <submittedName>
        <fullName evidence="3">Phage tail family protein</fullName>
    </submittedName>
</protein>
<dbReference type="Proteomes" id="UP000284178">
    <property type="component" value="Unassembled WGS sequence"/>
</dbReference>
<dbReference type="GeneID" id="83014685"/>
<feature type="domain" description="Siphovirus-type tail component C-terminal" evidence="2">
    <location>
        <begin position="189"/>
        <end position="292"/>
    </location>
</feature>
<sequence length="295" mass="33318">MDTTYLLLTFVRNDGRQLQMGCGCPLKVVKVSGIESPAYSVHTASSAVEPGSYVTGKKVEEREISVTFGVDDWQNRELYRAQIVSFFNPTKSYTLRLNWCYKQVQIGCELQGFKFSEIESMWGILEGKLDLLCPYPYWSDLDNFGKNIAAITAQWAWPVSFAALKSTHHEAGKIYGFKTFKNEVNLPNKGDVPTGIVIQFTAARGAVKNPKITKLSTGEYLRVIVDMQKGDILIIDTNKGRKGVKLNGEMISRRLDKLSTYFSIDGPDNIIQYDADENYTNLDVYLYYQSKYLGV</sequence>
<feature type="domain" description="Siphovirus-type tail component RIFT-related" evidence="1">
    <location>
        <begin position="14"/>
        <end position="131"/>
    </location>
</feature>
<dbReference type="Pfam" id="PF05709">
    <property type="entry name" value="Sipho_tail"/>
    <property type="match status" value="1"/>
</dbReference>
<proteinExistence type="predicted"/>
<dbReference type="InterPro" id="IPR008841">
    <property type="entry name" value="Siphovirus-type_tail_N"/>
</dbReference>